<proteinExistence type="predicted"/>
<protein>
    <submittedName>
        <fullName evidence="1">Uncharacterized protein</fullName>
    </submittedName>
</protein>
<sequence length="19" mass="2105">MAEPRKDKGGHARKGPWPS</sequence>
<organism evidence="1 2">
    <name type="scientific">Corchorus capsularis</name>
    <name type="common">Jute</name>
    <dbReference type="NCBI Taxonomy" id="210143"/>
    <lineage>
        <taxon>Eukaryota</taxon>
        <taxon>Viridiplantae</taxon>
        <taxon>Streptophyta</taxon>
        <taxon>Embryophyta</taxon>
        <taxon>Tracheophyta</taxon>
        <taxon>Spermatophyta</taxon>
        <taxon>Magnoliopsida</taxon>
        <taxon>eudicotyledons</taxon>
        <taxon>Gunneridae</taxon>
        <taxon>Pentapetalae</taxon>
        <taxon>rosids</taxon>
        <taxon>malvids</taxon>
        <taxon>Malvales</taxon>
        <taxon>Malvaceae</taxon>
        <taxon>Grewioideae</taxon>
        <taxon>Apeibeae</taxon>
        <taxon>Corchorus</taxon>
    </lineage>
</organism>
<evidence type="ECO:0000313" key="2">
    <source>
        <dbReference type="Proteomes" id="UP000188268"/>
    </source>
</evidence>
<dbReference type="AlphaFoldDB" id="A0A1R3G580"/>
<keyword evidence="2" id="KW-1185">Reference proteome</keyword>
<dbReference type="Gramene" id="OMO53180">
    <property type="protein sequence ID" value="OMO53180"/>
    <property type="gene ID" value="CCACVL1_28822"/>
</dbReference>
<comment type="caution">
    <text evidence="1">The sequence shown here is derived from an EMBL/GenBank/DDBJ whole genome shotgun (WGS) entry which is preliminary data.</text>
</comment>
<gene>
    <name evidence="1" type="ORF">CCACVL1_28822</name>
</gene>
<evidence type="ECO:0000313" key="1">
    <source>
        <dbReference type="EMBL" id="OMO53180.1"/>
    </source>
</evidence>
<accession>A0A1R3G580</accession>
<dbReference type="Proteomes" id="UP000188268">
    <property type="component" value="Unassembled WGS sequence"/>
</dbReference>
<dbReference type="EMBL" id="AWWV01015286">
    <property type="protein sequence ID" value="OMO53180.1"/>
    <property type="molecule type" value="Genomic_DNA"/>
</dbReference>
<name>A0A1R3G580_COCAP</name>
<reference evidence="1 2" key="1">
    <citation type="submission" date="2013-09" db="EMBL/GenBank/DDBJ databases">
        <title>Corchorus capsularis genome sequencing.</title>
        <authorList>
            <person name="Alam M."/>
            <person name="Haque M.S."/>
            <person name="Islam M.S."/>
            <person name="Emdad E.M."/>
            <person name="Islam M.M."/>
            <person name="Ahmed B."/>
            <person name="Halim A."/>
            <person name="Hossen Q.M.M."/>
            <person name="Hossain M.Z."/>
            <person name="Ahmed R."/>
            <person name="Khan M.M."/>
            <person name="Islam R."/>
            <person name="Rashid M.M."/>
            <person name="Khan S.A."/>
            <person name="Rahman M.S."/>
            <person name="Alam M."/>
        </authorList>
    </citation>
    <scope>NUCLEOTIDE SEQUENCE [LARGE SCALE GENOMIC DNA]</scope>
    <source>
        <strain evidence="2">cv. CVL-1</strain>
        <tissue evidence="1">Whole seedling</tissue>
    </source>
</reference>